<dbReference type="KEGG" id="asan:AWM72_06830"/>
<keyword evidence="4" id="KW-1185">Reference proteome</keyword>
<reference evidence="3 5" key="3">
    <citation type="submission" date="2017-12" db="EMBL/GenBank/DDBJ databases">
        <title>Phylogenetic diversity of female urinary microbiome.</title>
        <authorList>
            <person name="Thomas-White K."/>
            <person name="Wolfe A.J."/>
        </authorList>
    </citation>
    <scope>NUCLEOTIDE SEQUENCE [LARGE SCALE GENOMIC DNA]</scope>
    <source>
        <strain evidence="3 5">UMB0139</strain>
    </source>
</reference>
<feature type="transmembrane region" description="Helical" evidence="1">
    <location>
        <begin position="28"/>
        <end position="48"/>
    </location>
</feature>
<proteinExistence type="predicted"/>
<keyword evidence="1" id="KW-0472">Membrane</keyword>
<reference evidence="4" key="2">
    <citation type="submission" date="2016-01" db="EMBL/GenBank/DDBJ databases">
        <title>Six Aerococcus type strain genome sequencing and assembly using PacBio and Illumina Hiseq.</title>
        <authorList>
            <person name="Carkaci D."/>
            <person name="Dargis R."/>
            <person name="Nielsen X.C."/>
            <person name="Skovgaard O."/>
            <person name="Fuursted K."/>
            <person name="Christensen J.J."/>
        </authorList>
    </citation>
    <scope>NUCLEOTIDE SEQUENCE [LARGE SCALE GENOMIC DNA]</scope>
    <source>
        <strain evidence="4">CCUG43001</strain>
    </source>
</reference>
<feature type="transmembrane region" description="Helical" evidence="1">
    <location>
        <begin position="117"/>
        <end position="141"/>
    </location>
</feature>
<dbReference type="RefSeq" id="WP_067975257.1">
    <property type="nucleotide sequence ID" value="NZ_CAJHKM010000002.1"/>
</dbReference>
<dbReference type="Proteomes" id="UP000234239">
    <property type="component" value="Unassembled WGS sequence"/>
</dbReference>
<reference evidence="2 4" key="1">
    <citation type="journal article" date="2016" name="Genome Announc.">
        <title>Complete Genome Sequences of Aerococcus christensenii CCUG 28831T, Aerococcus sanguinicola CCUG 43001T, Aerococcus urinae CCUG 36881T, Aerococcus urinaeequi CCUG 28094T, Aerococcus urinaehominis CCUG 42038 BT, and Aerococcus viridans CCUG 4311T.</title>
        <authorList>
            <person name="Carkaci D."/>
            <person name="Dargis R."/>
            <person name="Nielsen X.C."/>
            <person name="Skovgaard O."/>
            <person name="Fuursted K."/>
            <person name="Christensen J.J."/>
        </authorList>
    </citation>
    <scope>NUCLEOTIDE SEQUENCE [LARGE SCALE GENOMIC DNA]</scope>
    <source>
        <strain evidence="2 4">CCUG43001</strain>
    </source>
</reference>
<dbReference type="GeneID" id="92903778"/>
<evidence type="ECO:0000256" key="1">
    <source>
        <dbReference type="SAM" id="Phobius"/>
    </source>
</evidence>
<dbReference type="AlphaFoldDB" id="A0A120I9C4"/>
<feature type="transmembrane region" description="Helical" evidence="1">
    <location>
        <begin position="55"/>
        <end position="81"/>
    </location>
</feature>
<accession>A0A120I9C4</accession>
<dbReference type="OrthoDB" id="5198189at2"/>
<keyword evidence="1" id="KW-0812">Transmembrane</keyword>
<feature type="transmembrane region" description="Helical" evidence="1">
    <location>
        <begin position="161"/>
        <end position="179"/>
    </location>
</feature>
<name>A0A120I9C4_9LACT</name>
<evidence type="ECO:0000313" key="5">
    <source>
        <dbReference type="Proteomes" id="UP000234239"/>
    </source>
</evidence>
<dbReference type="InterPro" id="IPR024529">
    <property type="entry name" value="ECF_trnsprt_substrate-spec"/>
</dbReference>
<sequence length="184" mass="20274">MKIPKLDLDLVRYPNFQQLSLTRRLTNLSLWVAVAVVGRVLVSGLPNVQPVTDMVILAVPLFGLSGGLIVATLIMLLSNLILGMGPWTLGQILAYGAVVLISYLLMKLGLFKYPLAVLAWSLVAGYCYGLIVSYMMLILFGLGMPFWTYYLAGLPYDTGHALGNLAFMLILVPICQRLIREKIL</sequence>
<dbReference type="GO" id="GO:0022857">
    <property type="term" value="F:transmembrane transporter activity"/>
    <property type="evidence" value="ECO:0007669"/>
    <property type="project" value="InterPro"/>
</dbReference>
<dbReference type="Gene3D" id="1.10.1760.20">
    <property type="match status" value="1"/>
</dbReference>
<dbReference type="EMBL" id="PKGY01000001">
    <property type="protein sequence ID" value="PKZ23525.1"/>
    <property type="molecule type" value="Genomic_DNA"/>
</dbReference>
<keyword evidence="1" id="KW-1133">Transmembrane helix</keyword>
<evidence type="ECO:0000313" key="3">
    <source>
        <dbReference type="EMBL" id="PKZ23525.1"/>
    </source>
</evidence>
<protein>
    <submittedName>
        <fullName evidence="3">ECF transporter S component</fullName>
    </submittedName>
</protein>
<dbReference type="Proteomes" id="UP000069912">
    <property type="component" value="Chromosome"/>
</dbReference>
<dbReference type="EMBL" id="CP014160">
    <property type="protein sequence ID" value="AMB94481.1"/>
    <property type="molecule type" value="Genomic_DNA"/>
</dbReference>
<dbReference type="Pfam" id="PF12822">
    <property type="entry name" value="ECF_trnsprt"/>
    <property type="match status" value="1"/>
</dbReference>
<organism evidence="2 4">
    <name type="scientific">Aerococcus sanguinicola</name>
    <dbReference type="NCBI Taxonomy" id="119206"/>
    <lineage>
        <taxon>Bacteria</taxon>
        <taxon>Bacillati</taxon>
        <taxon>Bacillota</taxon>
        <taxon>Bacilli</taxon>
        <taxon>Lactobacillales</taxon>
        <taxon>Aerococcaceae</taxon>
        <taxon>Aerococcus</taxon>
    </lineage>
</organism>
<feature type="transmembrane region" description="Helical" evidence="1">
    <location>
        <begin position="87"/>
        <end position="105"/>
    </location>
</feature>
<evidence type="ECO:0000313" key="2">
    <source>
        <dbReference type="EMBL" id="AMB94481.1"/>
    </source>
</evidence>
<evidence type="ECO:0000313" key="4">
    <source>
        <dbReference type="Proteomes" id="UP000069912"/>
    </source>
</evidence>
<gene>
    <name evidence="2" type="ORF">AWM72_06830</name>
    <name evidence="3" type="ORF">CYJ28_02930</name>
</gene>